<keyword evidence="3" id="KW-1133">Transmembrane helix</keyword>
<dbReference type="GO" id="GO:0046819">
    <property type="term" value="P:protein secretion by the type V secretion system"/>
    <property type="evidence" value="ECO:0007669"/>
    <property type="project" value="TreeGrafter"/>
</dbReference>
<dbReference type="Pfam" id="PF01103">
    <property type="entry name" value="Omp85"/>
    <property type="match status" value="1"/>
</dbReference>
<dbReference type="GO" id="GO:0008320">
    <property type="term" value="F:protein transmembrane transporter activity"/>
    <property type="evidence" value="ECO:0007669"/>
    <property type="project" value="TreeGrafter"/>
</dbReference>
<dbReference type="EMBL" id="AFLV02000009">
    <property type="protein sequence ID" value="EKR66122.1"/>
    <property type="molecule type" value="Genomic_DNA"/>
</dbReference>
<dbReference type="GO" id="GO:0019867">
    <property type="term" value="C:outer membrane"/>
    <property type="evidence" value="ECO:0007669"/>
    <property type="project" value="InterPro"/>
</dbReference>
<evidence type="ECO:0000313" key="7">
    <source>
        <dbReference type="Proteomes" id="UP000001338"/>
    </source>
</evidence>
<dbReference type="AlphaFoldDB" id="A0A828Z493"/>
<keyword evidence="3" id="KW-0812">Transmembrane</keyword>
<proteinExistence type="predicted"/>
<dbReference type="InterPro" id="IPR046024">
    <property type="entry name" value="DUF5982"/>
</dbReference>
<dbReference type="NCBIfam" id="NF047779">
    <property type="entry name" value="Omp85_fam"/>
    <property type="match status" value="1"/>
</dbReference>
<accession>A0A828Z493</accession>
<gene>
    <name evidence="6" type="ORF">LEP1GSC036_0764</name>
</gene>
<reference evidence="6 7" key="1">
    <citation type="submission" date="2012-10" db="EMBL/GenBank/DDBJ databases">
        <authorList>
            <person name="Harkins D.M."/>
            <person name="Durkin A.S."/>
            <person name="Brinkac L.M."/>
            <person name="Haft D.H."/>
            <person name="Selengut J.D."/>
            <person name="Sanka R."/>
            <person name="DePew J."/>
            <person name="Purushe J."/>
            <person name="Whelen A.C."/>
            <person name="Vinetz J.M."/>
            <person name="Sutton G.G."/>
            <person name="Nierman W.C."/>
            <person name="Fouts D.E."/>
        </authorList>
    </citation>
    <scope>NUCLEOTIDE SEQUENCE [LARGE SCALE GENOMIC DNA]</scope>
    <source>
        <strain evidence="6 7">2006001853</strain>
    </source>
</reference>
<dbReference type="GO" id="GO:0098046">
    <property type="term" value="C:type V protein secretion system complex"/>
    <property type="evidence" value="ECO:0007669"/>
    <property type="project" value="TreeGrafter"/>
</dbReference>
<feature type="transmembrane region" description="Helical" evidence="3">
    <location>
        <begin position="52"/>
        <end position="72"/>
    </location>
</feature>
<evidence type="ECO:0000313" key="6">
    <source>
        <dbReference type="EMBL" id="EKR66122.1"/>
    </source>
</evidence>
<dbReference type="Gene3D" id="2.40.160.50">
    <property type="entry name" value="membrane protein fhac: a member of the omp85/tpsb transporter family"/>
    <property type="match status" value="1"/>
</dbReference>
<evidence type="ECO:0000256" key="1">
    <source>
        <dbReference type="ARBA" id="ARBA00004370"/>
    </source>
</evidence>
<comment type="subcellular location">
    <subcellularLocation>
        <location evidence="1">Membrane</location>
    </subcellularLocation>
</comment>
<keyword evidence="2 3" id="KW-0472">Membrane</keyword>
<comment type="caution">
    <text evidence="6">The sequence shown here is derived from an EMBL/GenBank/DDBJ whole genome shotgun (WGS) entry which is preliminary data.</text>
</comment>
<evidence type="ECO:0000256" key="3">
    <source>
        <dbReference type="SAM" id="Phobius"/>
    </source>
</evidence>
<evidence type="ECO:0000259" key="4">
    <source>
        <dbReference type="Pfam" id="PF01103"/>
    </source>
</evidence>
<evidence type="ECO:0000256" key="2">
    <source>
        <dbReference type="ARBA" id="ARBA00023136"/>
    </source>
</evidence>
<feature type="domain" description="Bacterial surface antigen (D15)" evidence="4">
    <location>
        <begin position="228"/>
        <end position="540"/>
    </location>
</feature>
<protein>
    <submittedName>
        <fullName evidence="6">Outer membrane protein, OMP85 family</fullName>
    </submittedName>
</protein>
<name>A0A828Z493_9LEPT</name>
<sequence length="554" mass="63525">MYDLKTSISTMTLRKILIPKDENKNPIFKSQTFFVSLFYRRRKWNFRKFRKSALSILISFGCVFVPYLKIFAQENFTGCDKPEARKDLPFPIDRVKQMCKKDLDNKKEGWYSTGLPLVNSDPNEGIGYGARVYGYNNGKKSDPFFEYTPYRLRFFAQYFNTTKNAQYHQLSLDMPYVANTRWRLRTDALLTITPTTLYFGVGESTLKPLAYQERNQPGGTRVTNAEYNSQESAFLYQRPGGPIDPIELGGRVYSGIPTGEGFKVTDRMYNRYTIQTPQLNFSSERSFLHGTLRLVTGFRFSNNIVKANDGKFVKSVDPIFDGTSLSNSGKVPNAKTRLTEDAEAGKILGYHGGFVNTAKIGLVYDTRDFEPDPNSGVFLEATYEKASKVIASDFDFQKYFGHAKFFYSPFPKTFEKLVLASRFGFGVSDGDVPFFEYRNLWGTENTVTGLGGLRTLRGYKQDRFVGRAMGFGTVEVRWKFYDFSVGGEYFSLNVVPFWDFGRVWNDEHKASLLNYKYSQGLGLRIAWNQATIIMIDYAVSREDKQLFVNFNHAF</sequence>
<dbReference type="InterPro" id="IPR000184">
    <property type="entry name" value="Bac_surfAg_D15"/>
</dbReference>
<dbReference type="Proteomes" id="UP000001338">
    <property type="component" value="Unassembled WGS sequence"/>
</dbReference>
<dbReference type="PANTHER" id="PTHR34597:SF3">
    <property type="entry name" value="OUTER MEMBRANE TRANSPORTER CDIB"/>
    <property type="match status" value="1"/>
</dbReference>
<feature type="domain" description="DUF5982" evidence="5">
    <location>
        <begin position="88"/>
        <end position="151"/>
    </location>
</feature>
<dbReference type="PANTHER" id="PTHR34597">
    <property type="entry name" value="SLR1661 PROTEIN"/>
    <property type="match status" value="1"/>
</dbReference>
<organism evidence="6 7">
    <name type="scientific">Leptospira weilii str. 2006001853</name>
    <dbReference type="NCBI Taxonomy" id="1001589"/>
    <lineage>
        <taxon>Bacteria</taxon>
        <taxon>Pseudomonadati</taxon>
        <taxon>Spirochaetota</taxon>
        <taxon>Spirochaetia</taxon>
        <taxon>Leptospirales</taxon>
        <taxon>Leptospiraceae</taxon>
        <taxon>Leptospira</taxon>
    </lineage>
</organism>
<dbReference type="InterPro" id="IPR051544">
    <property type="entry name" value="TPS_OM_transporter"/>
</dbReference>
<dbReference type="Pfam" id="PF19412">
    <property type="entry name" value="DUF5982"/>
    <property type="match status" value="1"/>
</dbReference>
<evidence type="ECO:0000259" key="5">
    <source>
        <dbReference type="Pfam" id="PF19412"/>
    </source>
</evidence>